<evidence type="ECO:0008006" key="4">
    <source>
        <dbReference type="Google" id="ProtNLM"/>
    </source>
</evidence>
<name>A0A0G0L337_9BACT</name>
<keyword evidence="1" id="KW-0812">Transmembrane</keyword>
<dbReference type="EMBL" id="LBVN01000026">
    <property type="protein sequence ID" value="KKQ86388.1"/>
    <property type="molecule type" value="Genomic_DNA"/>
</dbReference>
<dbReference type="AlphaFoldDB" id="A0A0G0L337"/>
<feature type="transmembrane region" description="Helical" evidence="1">
    <location>
        <begin position="125"/>
        <end position="145"/>
    </location>
</feature>
<dbReference type="Proteomes" id="UP000033944">
    <property type="component" value="Unassembled WGS sequence"/>
</dbReference>
<keyword evidence="1" id="KW-1133">Transmembrane helix</keyword>
<keyword evidence="1" id="KW-0472">Membrane</keyword>
<evidence type="ECO:0000313" key="2">
    <source>
        <dbReference type="EMBL" id="KKQ86388.1"/>
    </source>
</evidence>
<organism evidence="2 3">
    <name type="scientific">Candidatus Woesebacteria bacterium GW2011_GWB1_38_8b</name>
    <dbReference type="NCBI Taxonomy" id="1618571"/>
    <lineage>
        <taxon>Bacteria</taxon>
        <taxon>Candidatus Woeseibacteriota</taxon>
    </lineage>
</organism>
<gene>
    <name evidence="2" type="ORF">UT10_C0026G0012</name>
</gene>
<proteinExistence type="predicted"/>
<protein>
    <recommendedName>
        <fullName evidence="4">DUF304 domain-containing protein</fullName>
    </recommendedName>
</protein>
<accession>A0A0G0L337</accession>
<evidence type="ECO:0000256" key="1">
    <source>
        <dbReference type="SAM" id="Phobius"/>
    </source>
</evidence>
<comment type="caution">
    <text evidence="2">The sequence shown here is derived from an EMBL/GenBank/DDBJ whole genome shotgun (WGS) entry which is preliminary data.</text>
</comment>
<feature type="transmembrane region" description="Helical" evidence="1">
    <location>
        <begin position="91"/>
        <end position="113"/>
    </location>
</feature>
<reference evidence="2 3" key="1">
    <citation type="journal article" date="2015" name="Nature">
        <title>rRNA introns, odd ribosomes, and small enigmatic genomes across a large radiation of phyla.</title>
        <authorList>
            <person name="Brown C.T."/>
            <person name="Hug L.A."/>
            <person name="Thomas B.C."/>
            <person name="Sharon I."/>
            <person name="Castelle C.J."/>
            <person name="Singh A."/>
            <person name="Wilkins M.J."/>
            <person name="Williams K.H."/>
            <person name="Banfield J.F."/>
        </authorList>
    </citation>
    <scope>NUCLEOTIDE SEQUENCE [LARGE SCALE GENOMIC DNA]</scope>
</reference>
<sequence length="239" mass="28234">MAVLSYNWCEMSDVFVSKKSVEKKEDGKARVSFLNTPRPLAVKKTEEHKLPNHNHNPFTPFYYYPDNVNFITREPEEKIILMLRAHPITNLRWMLTGLLMSLAPIFFLFFPFFEKLPIGYQNILVIIWYLITFAFIFEEFLMWFFHVNIVTDERIIEVDFVSIFAREITDANLDQIQDVTSQIVGGVWTFFNFGNVIVQTASEIPRITFEKVPKPDEVSKILRELRVEEEQEKIEGRVR</sequence>
<evidence type="ECO:0000313" key="3">
    <source>
        <dbReference type="Proteomes" id="UP000033944"/>
    </source>
</evidence>